<gene>
    <name evidence="3" type="ORF">BDFB_005513</name>
</gene>
<evidence type="ECO:0000259" key="1">
    <source>
        <dbReference type="Pfam" id="PF01926"/>
    </source>
</evidence>
<name>A0A482V864_ASBVE</name>
<dbReference type="CDD" id="cd01855">
    <property type="entry name" value="YqeH"/>
    <property type="match status" value="1"/>
</dbReference>
<feature type="non-terminal residue" evidence="3">
    <location>
        <position position="1"/>
    </location>
</feature>
<dbReference type="InterPro" id="IPR027417">
    <property type="entry name" value="P-loop_NTPase"/>
</dbReference>
<feature type="domain" description="G" evidence="1">
    <location>
        <begin position="320"/>
        <end position="372"/>
    </location>
</feature>
<dbReference type="Pfam" id="PF01926">
    <property type="entry name" value="MMR_HSR1"/>
    <property type="match status" value="1"/>
</dbReference>
<protein>
    <submittedName>
        <fullName evidence="3">Nitric oxide-associated protein 1</fullName>
    </submittedName>
</protein>
<dbReference type="Proteomes" id="UP000292052">
    <property type="component" value="Unassembled WGS sequence"/>
</dbReference>
<dbReference type="STRING" id="1661398.A0A482V864"/>
<dbReference type="InterPro" id="IPR006073">
    <property type="entry name" value="GTP-bd"/>
</dbReference>
<dbReference type="InterPro" id="IPR052807">
    <property type="entry name" value="Mito_transl_resp_regulator"/>
</dbReference>
<dbReference type="EMBL" id="QDEB01128427">
    <property type="protein sequence ID" value="RZB39413.1"/>
    <property type="molecule type" value="Genomic_DNA"/>
</dbReference>
<reference evidence="3 4" key="1">
    <citation type="submission" date="2017-03" db="EMBL/GenBank/DDBJ databases">
        <title>Genome of the blue death feigning beetle - Asbolus verrucosus.</title>
        <authorList>
            <person name="Rider S.D."/>
        </authorList>
    </citation>
    <scope>NUCLEOTIDE SEQUENCE [LARGE SCALE GENOMIC DNA]</scope>
    <source>
        <strain evidence="3">Butters</strain>
        <tissue evidence="3">Head and leg muscle</tissue>
    </source>
</reference>
<comment type="caution">
    <text evidence="3">The sequence shown here is derived from an EMBL/GenBank/DDBJ whole genome shotgun (WGS) entry which is preliminary data.</text>
</comment>
<evidence type="ECO:0000313" key="3">
    <source>
        <dbReference type="EMBL" id="RZB39413.1"/>
    </source>
</evidence>
<dbReference type="GO" id="GO:0005525">
    <property type="term" value="F:GTP binding"/>
    <property type="evidence" value="ECO:0007669"/>
    <property type="project" value="InterPro"/>
</dbReference>
<keyword evidence="4" id="KW-1185">Reference proteome</keyword>
<dbReference type="AlphaFoldDB" id="A0A482V864"/>
<organism evidence="3 4">
    <name type="scientific">Asbolus verrucosus</name>
    <name type="common">Desert ironclad beetle</name>
    <dbReference type="NCBI Taxonomy" id="1661398"/>
    <lineage>
        <taxon>Eukaryota</taxon>
        <taxon>Metazoa</taxon>
        <taxon>Ecdysozoa</taxon>
        <taxon>Arthropoda</taxon>
        <taxon>Hexapoda</taxon>
        <taxon>Insecta</taxon>
        <taxon>Pterygota</taxon>
        <taxon>Neoptera</taxon>
        <taxon>Endopterygota</taxon>
        <taxon>Coleoptera</taxon>
        <taxon>Polyphaga</taxon>
        <taxon>Cucujiformia</taxon>
        <taxon>Tenebrionidae</taxon>
        <taxon>Pimeliinae</taxon>
        <taxon>Asbolus</taxon>
    </lineage>
</organism>
<proteinExistence type="predicted"/>
<feature type="non-terminal residue" evidence="3">
    <location>
        <position position="656"/>
    </location>
</feature>
<accession>A0A482V864</accession>
<dbReference type="InterPro" id="IPR048422">
    <property type="entry name" value="NOA1/YqeH-like_C"/>
</dbReference>
<dbReference type="SUPFAM" id="SSF52540">
    <property type="entry name" value="P-loop containing nucleoside triphosphate hydrolases"/>
    <property type="match status" value="1"/>
</dbReference>
<dbReference type="PANTHER" id="PTHR46406">
    <property type="entry name" value="NITRIC OXIDE-ASSOCIATED PROTEIN 1"/>
    <property type="match status" value="1"/>
</dbReference>
<evidence type="ECO:0000259" key="2">
    <source>
        <dbReference type="Pfam" id="PF21516"/>
    </source>
</evidence>
<feature type="domain" description="NOA1/YqeH-like C-terminal" evidence="2">
    <location>
        <begin position="527"/>
        <end position="630"/>
    </location>
</feature>
<dbReference type="OrthoDB" id="1696305at2759"/>
<dbReference type="Pfam" id="PF21516">
    <property type="entry name" value="YqeH-like_C"/>
    <property type="match status" value="1"/>
</dbReference>
<sequence length="656" mass="74729">VIERAILKYDYQKRSKKPLDTNNTEPLPISLKYLSDEIVKELDNEADMEIEEKKIVHFPYEKGYDIEETNKLNLQEKKQILSPDPALEADEEIRKRYELQKEMKNWMVAYDNYDDSCLLDENEDLEPNNWQINYGTPDPNSKISNIPCGGCGALLHCKDTAIPGYIPSEIFKNSLQKGGTNLEALICQRCHFLKHYNLALQVQVTPEDYPKVLSTVSEKRGLVILMVDLLDFPCSIWPGIGEIFGNKTPIVVVGNKVDLLPQDSRNFLQNIKTVLLNTMKLQGFATFNVKDVALISAKTGFGVEELITKLCSLYTFKGDVYIVGNTNVGKSSLFNVFLQSDYCKVQALDLIQRATTSVWPGTTLNLLKFPIKRPVGYRQYLRHKRLQSMYQIQAEENRLRKEQLKNTKDPKYATLMGHIDITRNPHEKVNELSDKFSIQGHSNASGKFKMGINENSMDFKYSKWCYDTPGVVQPDQLIHLLTTEELLSTLPKQLILPRTFCLKPKSSLFIAGLARLDYVVGPGSIRFTVFAANELPITICDMDNAEEIYQELLGSDLFKVPTGNLERIKKWPGLELAQNFTIKGESWYKSSNDIVLSNAGWIAVTGKLGLEYKIQAWTPEKRGVYIRECLLPHAVALAGKRIKHCVAYNKHKFFMK</sequence>
<dbReference type="PANTHER" id="PTHR46406:SF1">
    <property type="entry name" value="NITRIC OXIDE-ASSOCIATED PROTEIN 1"/>
    <property type="match status" value="1"/>
</dbReference>
<dbReference type="Gene3D" id="3.40.50.300">
    <property type="entry name" value="P-loop containing nucleotide triphosphate hydrolases"/>
    <property type="match status" value="1"/>
</dbReference>
<evidence type="ECO:0000313" key="4">
    <source>
        <dbReference type="Proteomes" id="UP000292052"/>
    </source>
</evidence>